<evidence type="ECO:0000313" key="1">
    <source>
        <dbReference type="EMBL" id="PKY58132.1"/>
    </source>
</evidence>
<dbReference type="AlphaFoldDB" id="A0A2I1HGX4"/>
<dbReference type="EMBL" id="LLXI01002862">
    <property type="protein sequence ID" value="PKY58132.1"/>
    <property type="molecule type" value="Genomic_DNA"/>
</dbReference>
<evidence type="ECO:0000313" key="2">
    <source>
        <dbReference type="Proteomes" id="UP000234323"/>
    </source>
</evidence>
<gene>
    <name evidence="1" type="ORF">RhiirA4_479786</name>
</gene>
<accession>A0A2I1HGX4</accession>
<dbReference type="VEuPathDB" id="FungiDB:RhiirA1_466362"/>
<sequence>MDWSFFLDFIADGFSGIFVTSKYPSVDDELFISTSSSNTKITPNPVVETPPILPDVEMTPVDQTVTPETSWKKDKQKACVTDDKQVKNQLTMANPGALASAKKPL</sequence>
<keyword evidence="2" id="KW-1185">Reference proteome</keyword>
<dbReference type="Proteomes" id="UP000234323">
    <property type="component" value="Unassembled WGS sequence"/>
</dbReference>
<proteinExistence type="predicted"/>
<name>A0A2I1HGX4_9GLOM</name>
<reference evidence="1 2" key="1">
    <citation type="submission" date="2015-10" db="EMBL/GenBank/DDBJ databases">
        <title>Genome analyses suggest a sexual origin of heterokaryosis in a supposedly ancient asexual fungus.</title>
        <authorList>
            <person name="Ropars J."/>
            <person name="Sedzielewska K."/>
            <person name="Noel J."/>
            <person name="Charron P."/>
            <person name="Farinelli L."/>
            <person name="Marton T."/>
            <person name="Kruger M."/>
            <person name="Pelin A."/>
            <person name="Brachmann A."/>
            <person name="Corradi N."/>
        </authorList>
    </citation>
    <scope>NUCLEOTIDE SEQUENCE [LARGE SCALE GENOMIC DNA]</scope>
    <source>
        <strain evidence="1 2">A4</strain>
    </source>
</reference>
<organism evidence="1 2">
    <name type="scientific">Rhizophagus irregularis</name>
    <dbReference type="NCBI Taxonomy" id="588596"/>
    <lineage>
        <taxon>Eukaryota</taxon>
        <taxon>Fungi</taxon>
        <taxon>Fungi incertae sedis</taxon>
        <taxon>Mucoromycota</taxon>
        <taxon>Glomeromycotina</taxon>
        <taxon>Glomeromycetes</taxon>
        <taxon>Glomerales</taxon>
        <taxon>Glomeraceae</taxon>
        <taxon>Rhizophagus</taxon>
    </lineage>
</organism>
<protein>
    <submittedName>
        <fullName evidence="1">Uncharacterized protein</fullName>
    </submittedName>
</protein>
<comment type="caution">
    <text evidence="1">The sequence shown here is derived from an EMBL/GenBank/DDBJ whole genome shotgun (WGS) entry which is preliminary data.</text>
</comment>
<dbReference type="VEuPathDB" id="FungiDB:FUN_023453"/>